<organism evidence="1 2">
    <name type="scientific">Caldanaerovirga acetigignens</name>
    <dbReference type="NCBI Taxonomy" id="447595"/>
    <lineage>
        <taxon>Bacteria</taxon>
        <taxon>Bacillati</taxon>
        <taxon>Bacillota</taxon>
        <taxon>Clostridia</taxon>
        <taxon>Thermosediminibacterales</taxon>
        <taxon>Thermosediminibacteraceae</taxon>
        <taxon>Caldanaerovirga</taxon>
    </lineage>
</organism>
<keyword evidence="2" id="KW-1185">Reference proteome</keyword>
<reference evidence="2" key="1">
    <citation type="submission" date="2016-11" db="EMBL/GenBank/DDBJ databases">
        <authorList>
            <person name="Varghese N."/>
            <person name="Submissions S."/>
        </authorList>
    </citation>
    <scope>NUCLEOTIDE SEQUENCE [LARGE SCALE GENOMIC DNA]</scope>
    <source>
        <strain evidence="2">DSM 18802</strain>
    </source>
</reference>
<accession>A0A1M7M769</accession>
<gene>
    <name evidence="1" type="ORF">SAMN05660826_02191</name>
</gene>
<dbReference type="RefSeq" id="WP_073258396.1">
    <property type="nucleotide sequence ID" value="NZ_FRCR01000018.1"/>
</dbReference>
<proteinExistence type="predicted"/>
<dbReference type="AlphaFoldDB" id="A0A1M7M769"/>
<dbReference type="SUPFAM" id="SSF160980">
    <property type="entry name" value="SSO1389-like"/>
    <property type="match status" value="1"/>
</dbReference>
<dbReference type="STRING" id="447595.SAMN05660826_02191"/>
<sequence length="87" mass="10062">MTCLIYQVGRFDQGITKEYNFEIGGKGIRKQLSSFVLKEHLREKGEDVKVILIYPISLPFNRKLKKEELGDFYEKVEAGGCKIFCVK</sequence>
<dbReference type="EMBL" id="FRCR01000018">
    <property type="protein sequence ID" value="SHM86486.1"/>
    <property type="molecule type" value="Genomic_DNA"/>
</dbReference>
<evidence type="ECO:0000313" key="2">
    <source>
        <dbReference type="Proteomes" id="UP000184375"/>
    </source>
</evidence>
<dbReference type="Proteomes" id="UP000184375">
    <property type="component" value="Unassembled WGS sequence"/>
</dbReference>
<name>A0A1M7M769_9FIRM</name>
<protein>
    <submittedName>
        <fullName evidence="1">CRISPR-associated protein Csx1</fullName>
    </submittedName>
</protein>
<evidence type="ECO:0000313" key="1">
    <source>
        <dbReference type="EMBL" id="SHM86486.1"/>
    </source>
</evidence>